<feature type="transmembrane region" description="Helical" evidence="7">
    <location>
        <begin position="12"/>
        <end position="31"/>
    </location>
</feature>
<dbReference type="Pfam" id="PF20730">
    <property type="entry name" value="YetF_N"/>
    <property type="match status" value="1"/>
</dbReference>
<evidence type="ECO:0000256" key="2">
    <source>
        <dbReference type="ARBA" id="ARBA00006448"/>
    </source>
</evidence>
<dbReference type="InterPro" id="IPR048454">
    <property type="entry name" value="YetF_N"/>
</dbReference>
<keyword evidence="5 7" id="KW-1133">Transmembrane helix</keyword>
<comment type="caution">
    <text evidence="10">The sequence shown here is derived from an EMBL/GenBank/DDBJ whole genome shotgun (WGS) entry which is preliminary data.</text>
</comment>
<evidence type="ECO:0000256" key="1">
    <source>
        <dbReference type="ARBA" id="ARBA00004651"/>
    </source>
</evidence>
<dbReference type="PANTHER" id="PTHR34582">
    <property type="entry name" value="UPF0702 TRANSMEMBRANE PROTEIN YCAP"/>
    <property type="match status" value="1"/>
</dbReference>
<feature type="transmembrane region" description="Helical" evidence="7">
    <location>
        <begin position="66"/>
        <end position="86"/>
    </location>
</feature>
<dbReference type="InterPro" id="IPR023090">
    <property type="entry name" value="UPF0702_alpha/beta_dom_sf"/>
</dbReference>
<keyword evidence="11" id="KW-1185">Reference proteome</keyword>
<evidence type="ECO:0000313" key="11">
    <source>
        <dbReference type="Proteomes" id="UP001501594"/>
    </source>
</evidence>
<comment type="similarity">
    <text evidence="2">Belongs to the UPF0702 family.</text>
</comment>
<evidence type="ECO:0000259" key="9">
    <source>
        <dbReference type="Pfam" id="PF20730"/>
    </source>
</evidence>
<dbReference type="Pfam" id="PF04239">
    <property type="entry name" value="DUF421"/>
    <property type="match status" value="1"/>
</dbReference>
<keyword evidence="6 7" id="KW-0472">Membrane</keyword>
<keyword evidence="4 7" id="KW-0812">Transmembrane</keyword>
<protein>
    <submittedName>
        <fullName evidence="10">DUF421 domain-containing protein</fullName>
    </submittedName>
</protein>
<proteinExistence type="inferred from homology"/>
<feature type="domain" description="YetF C-terminal" evidence="8">
    <location>
        <begin position="89"/>
        <end position="158"/>
    </location>
</feature>
<dbReference type="PANTHER" id="PTHR34582:SF6">
    <property type="entry name" value="UPF0702 TRANSMEMBRANE PROTEIN YCAP"/>
    <property type="match status" value="1"/>
</dbReference>
<keyword evidence="3" id="KW-1003">Cell membrane</keyword>
<dbReference type="Gene3D" id="3.30.240.20">
    <property type="entry name" value="bsu07140 like domains"/>
    <property type="match status" value="1"/>
</dbReference>
<comment type="subcellular location">
    <subcellularLocation>
        <location evidence="1">Cell membrane</location>
        <topology evidence="1">Multi-pass membrane protein</topology>
    </subcellularLocation>
</comment>
<evidence type="ECO:0000259" key="8">
    <source>
        <dbReference type="Pfam" id="PF04239"/>
    </source>
</evidence>
<name>A0ABP8E305_9MICO</name>
<sequence>MLMWFDSWAQLVRVIVVGAAAYAFLIVSLRLSGKRTLSQMNAFDFIVTVALGSTLATILLSSDVSWTEGAAALLLLSALQFLVAWLSTRFPVVRRAVTSRPVTLVKDGVAREEATRSSRITSSQIDQAIRSGGYGDIALVAAVVLEPNGTLSVIGRDSAGDRSSLPPT</sequence>
<dbReference type="InterPro" id="IPR007353">
    <property type="entry name" value="DUF421"/>
</dbReference>
<accession>A0ABP8E305</accession>
<reference evidence="11" key="1">
    <citation type="journal article" date="2019" name="Int. J. Syst. Evol. Microbiol.">
        <title>The Global Catalogue of Microorganisms (GCM) 10K type strain sequencing project: providing services to taxonomists for standard genome sequencing and annotation.</title>
        <authorList>
            <consortium name="The Broad Institute Genomics Platform"/>
            <consortium name="The Broad Institute Genome Sequencing Center for Infectious Disease"/>
            <person name="Wu L."/>
            <person name="Ma J."/>
        </authorList>
    </citation>
    <scope>NUCLEOTIDE SEQUENCE [LARGE SCALE GENOMIC DNA]</scope>
    <source>
        <strain evidence="11">JCM 17442</strain>
    </source>
</reference>
<evidence type="ECO:0000256" key="3">
    <source>
        <dbReference type="ARBA" id="ARBA00022475"/>
    </source>
</evidence>
<evidence type="ECO:0000256" key="4">
    <source>
        <dbReference type="ARBA" id="ARBA00022692"/>
    </source>
</evidence>
<feature type="domain" description="YetF-like N-terminal transmembrane" evidence="9">
    <location>
        <begin position="23"/>
        <end position="85"/>
    </location>
</feature>
<feature type="transmembrane region" description="Helical" evidence="7">
    <location>
        <begin position="43"/>
        <end position="60"/>
    </location>
</feature>
<dbReference type="Proteomes" id="UP001501594">
    <property type="component" value="Unassembled WGS sequence"/>
</dbReference>
<dbReference type="EMBL" id="BAABAU010000002">
    <property type="protein sequence ID" value="GAA4266631.1"/>
    <property type="molecule type" value="Genomic_DNA"/>
</dbReference>
<gene>
    <name evidence="10" type="ORF">GCM10022256_22430</name>
</gene>
<evidence type="ECO:0000256" key="5">
    <source>
        <dbReference type="ARBA" id="ARBA00022989"/>
    </source>
</evidence>
<evidence type="ECO:0000256" key="6">
    <source>
        <dbReference type="ARBA" id="ARBA00023136"/>
    </source>
</evidence>
<evidence type="ECO:0000313" key="10">
    <source>
        <dbReference type="EMBL" id="GAA4266631.1"/>
    </source>
</evidence>
<organism evidence="10 11">
    <name type="scientific">Frondihabitans peucedani</name>
    <dbReference type="NCBI Taxonomy" id="598626"/>
    <lineage>
        <taxon>Bacteria</taxon>
        <taxon>Bacillati</taxon>
        <taxon>Actinomycetota</taxon>
        <taxon>Actinomycetes</taxon>
        <taxon>Micrococcales</taxon>
        <taxon>Microbacteriaceae</taxon>
        <taxon>Frondihabitans</taxon>
    </lineage>
</organism>
<evidence type="ECO:0000256" key="7">
    <source>
        <dbReference type="SAM" id="Phobius"/>
    </source>
</evidence>